<feature type="region of interest" description="Disordered" evidence="1">
    <location>
        <begin position="72"/>
        <end position="96"/>
    </location>
</feature>
<dbReference type="eggNOG" id="ENOG50333VD">
    <property type="taxonomic scope" value="Bacteria"/>
</dbReference>
<keyword evidence="2" id="KW-0472">Membrane</keyword>
<dbReference type="OrthoDB" id="9815586at2"/>
<protein>
    <submittedName>
        <fullName evidence="3">Uncharacterized protein</fullName>
    </submittedName>
</protein>
<name>D6Y3U0_THEBD</name>
<dbReference type="EMBL" id="CP001874">
    <property type="protein sequence ID" value="ADG89042.1"/>
    <property type="molecule type" value="Genomic_DNA"/>
</dbReference>
<feature type="transmembrane region" description="Helical" evidence="2">
    <location>
        <begin position="12"/>
        <end position="32"/>
    </location>
</feature>
<dbReference type="HOGENOM" id="CLU_182352_0_0_11"/>
<organism evidence="3 4">
    <name type="scientific">Thermobispora bispora (strain ATCC 19993 / DSM 43833 / CBS 139.67 / JCM 10125 / KCTC 9307 / NBRC 14880 / R51)</name>
    <dbReference type="NCBI Taxonomy" id="469371"/>
    <lineage>
        <taxon>Bacteria</taxon>
        <taxon>Bacillati</taxon>
        <taxon>Actinomycetota</taxon>
        <taxon>Actinomycetes</taxon>
        <taxon>Streptosporangiales</taxon>
        <taxon>Streptosporangiaceae</taxon>
        <taxon>Thermobispora</taxon>
    </lineage>
</organism>
<gene>
    <name evidence="3" type="ordered locus">Tbis_2333</name>
</gene>
<sequence length="96" mass="11065">MIRTLHKMGVRSSHMYGAGIASIGLTVVSWFLSNRYEHAGIDRADRWGLFIGEWAPTLFAMGIALRMEEMQAEKERETPEWREQPTEMRRPTRAGV</sequence>
<evidence type="ECO:0000256" key="2">
    <source>
        <dbReference type="SAM" id="Phobius"/>
    </source>
</evidence>
<reference evidence="3 4" key="1">
    <citation type="submission" date="2010-01" db="EMBL/GenBank/DDBJ databases">
        <title>The complete genome of Thermobispora bispora DSM 43833.</title>
        <authorList>
            <consortium name="US DOE Joint Genome Institute (JGI-PGF)"/>
            <person name="Lucas S."/>
            <person name="Copeland A."/>
            <person name="Lapidus A."/>
            <person name="Glavina del Rio T."/>
            <person name="Dalin E."/>
            <person name="Tice H."/>
            <person name="Bruce D."/>
            <person name="Goodwin L."/>
            <person name="Pitluck S."/>
            <person name="Kyrpides N."/>
            <person name="Mavromatis K."/>
            <person name="Ivanova N."/>
            <person name="Mikhailova N."/>
            <person name="Chertkov O."/>
            <person name="Brettin T."/>
            <person name="Detter J.C."/>
            <person name="Han C."/>
            <person name="Larimer F."/>
            <person name="Land M."/>
            <person name="Hauser L."/>
            <person name="Markowitz V."/>
            <person name="Cheng J.-F."/>
            <person name="Hugenholtz P."/>
            <person name="Woyke T."/>
            <person name="Wu D."/>
            <person name="Jando M."/>
            <person name="Schneider S."/>
            <person name="Klenk H.-P."/>
            <person name="Eisen J.A."/>
        </authorList>
    </citation>
    <scope>NUCLEOTIDE SEQUENCE [LARGE SCALE GENOMIC DNA]</scope>
    <source>
        <strain evidence="4">ATCC 19993 / DSM 43833 / CBS 139.67 / JCM 10125 / KCTC 9307 / NBRC 14880 / R51</strain>
    </source>
</reference>
<dbReference type="STRING" id="469371.Tbis_2333"/>
<dbReference type="Proteomes" id="UP000006640">
    <property type="component" value="Chromosome"/>
</dbReference>
<proteinExistence type="predicted"/>
<keyword evidence="2" id="KW-0812">Transmembrane</keyword>
<evidence type="ECO:0000256" key="1">
    <source>
        <dbReference type="SAM" id="MobiDB-lite"/>
    </source>
</evidence>
<dbReference type="AlphaFoldDB" id="D6Y3U0"/>
<evidence type="ECO:0000313" key="4">
    <source>
        <dbReference type="Proteomes" id="UP000006640"/>
    </source>
</evidence>
<keyword evidence="4" id="KW-1185">Reference proteome</keyword>
<accession>D6Y3U0</accession>
<dbReference type="KEGG" id="tbi:Tbis_2333"/>
<keyword evidence="2" id="KW-1133">Transmembrane helix</keyword>
<feature type="compositionally biased region" description="Basic and acidic residues" evidence="1">
    <location>
        <begin position="72"/>
        <end position="90"/>
    </location>
</feature>
<dbReference type="RefSeq" id="WP_013132575.1">
    <property type="nucleotide sequence ID" value="NC_014165.1"/>
</dbReference>
<evidence type="ECO:0000313" key="3">
    <source>
        <dbReference type="EMBL" id="ADG89042.1"/>
    </source>
</evidence>
<feature type="transmembrane region" description="Helical" evidence="2">
    <location>
        <begin position="47"/>
        <end position="65"/>
    </location>
</feature>